<dbReference type="Ensembl" id="ENSCAFT00040009736.1">
    <property type="protein sequence ID" value="ENSCAFP00040008436.1"/>
    <property type="gene ID" value="ENSCAFG00040005215.1"/>
</dbReference>
<keyword evidence="4" id="KW-0677">Repeat</keyword>
<evidence type="ECO:0000313" key="14">
    <source>
        <dbReference type="Ensembl" id="ENSCAFP00040008436.1"/>
    </source>
</evidence>
<dbReference type="Gene3D" id="2.10.50.10">
    <property type="entry name" value="Tumor Necrosis Factor Receptor, subunit A, domain 2"/>
    <property type="match status" value="2"/>
</dbReference>
<feature type="repeat" description="TNFR-Cys" evidence="9">
    <location>
        <begin position="113"/>
        <end position="151"/>
    </location>
</feature>
<keyword evidence="7" id="KW-0675">Receptor</keyword>
<evidence type="ECO:0000256" key="10">
    <source>
        <dbReference type="SAM" id="Phobius"/>
    </source>
</evidence>
<dbReference type="SMART" id="SM00005">
    <property type="entry name" value="DEATH"/>
    <property type="match status" value="1"/>
</dbReference>
<keyword evidence="5 10" id="KW-0472">Membrane</keyword>
<keyword evidence="6 9" id="KW-1015">Disulfide bond</keyword>
<feature type="disulfide bond" evidence="9">
    <location>
        <begin position="114"/>
        <end position="129"/>
    </location>
</feature>
<dbReference type="InterPro" id="IPR034062">
    <property type="entry name" value="TNFRSF26_N"/>
</dbReference>
<keyword evidence="8" id="KW-0325">Glycoprotein</keyword>
<dbReference type="GO" id="GO:0007165">
    <property type="term" value="P:signal transduction"/>
    <property type="evidence" value="ECO:0007669"/>
    <property type="project" value="InterPro"/>
</dbReference>
<dbReference type="InterPro" id="IPR001368">
    <property type="entry name" value="TNFR/NGFR_Cys_rich_reg"/>
</dbReference>
<dbReference type="Proteomes" id="UP000694542">
    <property type="component" value="Chromosome 18"/>
</dbReference>
<dbReference type="PROSITE" id="PS50050">
    <property type="entry name" value="TNFR_NGFR_2"/>
    <property type="match status" value="2"/>
</dbReference>
<feature type="domain" description="TNFR-Cys" evidence="13">
    <location>
        <begin position="72"/>
        <end position="112"/>
    </location>
</feature>
<dbReference type="Pfam" id="PF00531">
    <property type="entry name" value="Death"/>
    <property type="match status" value="1"/>
</dbReference>
<sequence length="425" mass="48216">MLPEWRVLGRAWAVCPLLLLLKVRVPMAAIVSDCMEYEYKPEGLNLCCEKCPAGHYVSKHCDKNHGAGVCSPCEPGSYLPYRNGETNCRLCSRCREDQEVVSPCTATRDQQCQCKPGYFCDSENCVENCFRCQSCPGHVSSPCNATRDTVCNTQDTTDTSEKKPEGGSLQMFVLVVITITIIIVIVVVVALIFLLVYCYKKKGMWLYQRLISLLKGRVDEQSSTVEILFPSNPENHQPALDIETLLLKEGLEESPHPRPLEETEEGIELQDVVVRESPPAPEQVVQTPALAVSVSQNQNEVFPSLKSLEQEYAKRYFVKDTSNEGTTRLYYEFEEMILDKNWKSLMRLIGLEEKDIETCEHENSDNLTEQHHKMLLRWRNKLGREASVFKLLAALHKMQLHMCLENIINVLLVEGILGRHAETSD</sequence>
<feature type="domain" description="Death" evidence="12">
    <location>
        <begin position="341"/>
        <end position="411"/>
    </location>
</feature>
<feature type="transmembrane region" description="Helical" evidence="10">
    <location>
        <begin position="171"/>
        <end position="199"/>
    </location>
</feature>
<evidence type="ECO:0000256" key="7">
    <source>
        <dbReference type="ARBA" id="ARBA00023170"/>
    </source>
</evidence>
<reference evidence="14" key="1">
    <citation type="submission" date="2018-10" db="EMBL/GenBank/DDBJ databases">
        <title>De novo assembly of a Great Dane genome.</title>
        <authorList>
            <person name="Kidd J.M."/>
            <person name="Pendleton A.L."/>
            <person name="Shen F."/>
            <person name="Emery S."/>
        </authorList>
    </citation>
    <scope>NUCLEOTIDE SEQUENCE [LARGE SCALE GENOMIC DNA]</scope>
    <source>
        <strain evidence="14">Great Dane</strain>
    </source>
</reference>
<dbReference type="PROSITE" id="PS50017">
    <property type="entry name" value="DEATH_DOMAIN"/>
    <property type="match status" value="1"/>
</dbReference>
<evidence type="ECO:0000256" key="2">
    <source>
        <dbReference type="ARBA" id="ARBA00022703"/>
    </source>
</evidence>
<feature type="chain" id="PRO_5034312959" evidence="11">
    <location>
        <begin position="29"/>
        <end position="425"/>
    </location>
</feature>
<keyword evidence="3 11" id="KW-0732">Signal</keyword>
<dbReference type="SUPFAM" id="SSF47986">
    <property type="entry name" value="DEATH domain"/>
    <property type="match status" value="1"/>
</dbReference>
<name>A0A8C0RYF5_CANLF</name>
<evidence type="ECO:0000256" key="1">
    <source>
        <dbReference type="ARBA" id="ARBA00004370"/>
    </source>
</evidence>
<keyword evidence="10" id="KW-1133">Transmembrane helix</keyword>
<dbReference type="SUPFAM" id="SSF57586">
    <property type="entry name" value="TNF receptor-like"/>
    <property type="match status" value="2"/>
</dbReference>
<evidence type="ECO:0000259" key="12">
    <source>
        <dbReference type="PROSITE" id="PS50017"/>
    </source>
</evidence>
<protein>
    <submittedName>
        <fullName evidence="14">Uncharacterized protein</fullName>
    </submittedName>
</protein>
<dbReference type="CDD" id="cd15837">
    <property type="entry name" value="TNFRSF26"/>
    <property type="match status" value="1"/>
</dbReference>
<feature type="disulfide bond" evidence="9">
    <location>
        <begin position="94"/>
        <end position="112"/>
    </location>
</feature>
<dbReference type="GO" id="GO:0006915">
    <property type="term" value="P:apoptotic process"/>
    <property type="evidence" value="ECO:0007669"/>
    <property type="project" value="UniProtKB-KW"/>
</dbReference>
<evidence type="ECO:0000259" key="13">
    <source>
        <dbReference type="PROSITE" id="PS50050"/>
    </source>
</evidence>
<dbReference type="PANTHER" id="PTHR46330:SF14">
    <property type="entry name" value="TUMOR NECROSIS FACTOR RECEPTOR SUPERFAMILY MEMBER 1A"/>
    <property type="match status" value="1"/>
</dbReference>
<dbReference type="PANTHER" id="PTHR46330">
    <property type="entry name" value="TUMOR NECROSIS FACTOR RECEPTOR SUPERFAMILY MEMBER 10B"/>
    <property type="match status" value="1"/>
</dbReference>
<dbReference type="InterPro" id="IPR011029">
    <property type="entry name" value="DEATH-like_dom_sf"/>
</dbReference>
<dbReference type="Gene3D" id="1.10.533.10">
    <property type="entry name" value="Death Domain, Fas"/>
    <property type="match status" value="1"/>
</dbReference>
<accession>A0A8C0RYF5</accession>
<dbReference type="InterPro" id="IPR052491">
    <property type="entry name" value="TNFRSF10"/>
</dbReference>
<dbReference type="SMART" id="SM00208">
    <property type="entry name" value="TNFR"/>
    <property type="match status" value="3"/>
</dbReference>
<feature type="domain" description="TNFR-Cys" evidence="13">
    <location>
        <begin position="113"/>
        <end position="151"/>
    </location>
</feature>
<feature type="disulfide bond" evidence="9">
    <location>
        <begin position="73"/>
        <end position="88"/>
    </location>
</feature>
<dbReference type="GO" id="GO:0016020">
    <property type="term" value="C:membrane"/>
    <property type="evidence" value="ECO:0007669"/>
    <property type="project" value="UniProtKB-SubCell"/>
</dbReference>
<dbReference type="Pfam" id="PF00020">
    <property type="entry name" value="TNFR_c6"/>
    <property type="match status" value="2"/>
</dbReference>
<evidence type="ECO:0000256" key="6">
    <source>
        <dbReference type="ARBA" id="ARBA00023157"/>
    </source>
</evidence>
<evidence type="ECO:0000313" key="15">
    <source>
        <dbReference type="Proteomes" id="UP000694542"/>
    </source>
</evidence>
<feature type="signal peptide" evidence="11">
    <location>
        <begin position="1"/>
        <end position="28"/>
    </location>
</feature>
<evidence type="ECO:0000256" key="5">
    <source>
        <dbReference type="ARBA" id="ARBA00023136"/>
    </source>
</evidence>
<evidence type="ECO:0000256" key="3">
    <source>
        <dbReference type="ARBA" id="ARBA00022729"/>
    </source>
</evidence>
<dbReference type="AlphaFoldDB" id="A0A8C0RYF5"/>
<dbReference type="InterPro" id="IPR000488">
    <property type="entry name" value="Death_dom"/>
</dbReference>
<evidence type="ECO:0000256" key="9">
    <source>
        <dbReference type="PROSITE-ProRule" id="PRU00206"/>
    </source>
</evidence>
<keyword evidence="2" id="KW-0053">Apoptosis</keyword>
<keyword evidence="10" id="KW-0812">Transmembrane</keyword>
<comment type="subcellular location">
    <subcellularLocation>
        <location evidence="1">Membrane</location>
    </subcellularLocation>
</comment>
<feature type="repeat" description="TNFR-Cys" evidence="9">
    <location>
        <begin position="72"/>
        <end position="112"/>
    </location>
</feature>
<organism evidence="14 15">
    <name type="scientific">Canis lupus familiaris</name>
    <name type="common">Dog</name>
    <name type="synonym">Canis familiaris</name>
    <dbReference type="NCBI Taxonomy" id="9615"/>
    <lineage>
        <taxon>Eukaryota</taxon>
        <taxon>Metazoa</taxon>
        <taxon>Chordata</taxon>
        <taxon>Craniata</taxon>
        <taxon>Vertebrata</taxon>
        <taxon>Euteleostomi</taxon>
        <taxon>Mammalia</taxon>
        <taxon>Eutheria</taxon>
        <taxon>Laurasiatheria</taxon>
        <taxon>Carnivora</taxon>
        <taxon>Caniformia</taxon>
        <taxon>Canidae</taxon>
        <taxon>Canis</taxon>
    </lineage>
</organism>
<reference evidence="14" key="2">
    <citation type="submission" date="2025-08" db="UniProtKB">
        <authorList>
            <consortium name="Ensembl"/>
        </authorList>
    </citation>
    <scope>IDENTIFICATION</scope>
</reference>
<comment type="caution">
    <text evidence="9">Lacks conserved residue(s) required for the propagation of feature annotation.</text>
</comment>
<feature type="disulfide bond" evidence="9">
    <location>
        <begin position="91"/>
        <end position="104"/>
    </location>
</feature>
<evidence type="ECO:0000256" key="11">
    <source>
        <dbReference type="SAM" id="SignalP"/>
    </source>
</evidence>
<evidence type="ECO:0000256" key="4">
    <source>
        <dbReference type="ARBA" id="ARBA00022737"/>
    </source>
</evidence>
<evidence type="ECO:0000256" key="8">
    <source>
        <dbReference type="ARBA" id="ARBA00023180"/>
    </source>
</evidence>
<proteinExistence type="predicted"/>